<keyword evidence="2" id="KW-0378">Hydrolase</keyword>
<name>A0A3R9PHL4_9BACI</name>
<dbReference type="Proteomes" id="UP000275076">
    <property type="component" value="Unassembled WGS sequence"/>
</dbReference>
<sequence>MKDKRLPVTSIMNGAIQEVTDTLFSYTNQVVNVCLYISAEQEWVLIDAGMPHSADAIRKAAKKQIGSDHPPQAIILTHGHFDHVGAVEELAQYWNVPVYAHEKELPYLTGERNYPEPDASVEGGWVAKMSKMFPNEGIDISKQIKQLPEDGSIPHMQGWKWFHTPGHTPGHISLYDDTNQVLIAGDAFVTVKQDSLFKVTMQTQEVHGPPRYLTTDWNAARQSVEKLRDLHPDIAITGHGVPMGGDDLKTGLNQLVTRFDQVAIPDYGEYV</sequence>
<gene>
    <name evidence="2" type="ORF">D7Z54_24020</name>
</gene>
<dbReference type="Gene3D" id="3.60.15.10">
    <property type="entry name" value="Ribonuclease Z/Hydroxyacylglutathione hydrolase-like"/>
    <property type="match status" value="1"/>
</dbReference>
<feature type="domain" description="Metallo-beta-lactamase" evidence="1">
    <location>
        <begin position="30"/>
        <end position="239"/>
    </location>
</feature>
<dbReference type="SUPFAM" id="SSF56281">
    <property type="entry name" value="Metallo-hydrolase/oxidoreductase"/>
    <property type="match status" value="1"/>
</dbReference>
<dbReference type="Pfam" id="PF00753">
    <property type="entry name" value="Lactamase_B"/>
    <property type="match status" value="1"/>
</dbReference>
<protein>
    <submittedName>
        <fullName evidence="2">MBL fold metallo-hydrolase</fullName>
    </submittedName>
</protein>
<evidence type="ECO:0000313" key="2">
    <source>
        <dbReference type="EMBL" id="RSL30861.1"/>
    </source>
</evidence>
<keyword evidence="3" id="KW-1185">Reference proteome</keyword>
<dbReference type="GO" id="GO:0016787">
    <property type="term" value="F:hydrolase activity"/>
    <property type="evidence" value="ECO:0007669"/>
    <property type="project" value="UniProtKB-KW"/>
</dbReference>
<evidence type="ECO:0000313" key="3">
    <source>
        <dbReference type="Proteomes" id="UP000275076"/>
    </source>
</evidence>
<reference evidence="2 3" key="1">
    <citation type="submission" date="2018-10" db="EMBL/GenBank/DDBJ databases">
        <title>Draft genome sequence of Bacillus salarius IM0101, isolated from a hypersaline soil in Inner Mongolia, China.</title>
        <authorList>
            <person name="Yamprayoonswat W."/>
            <person name="Boonvisut S."/>
            <person name="Jumpathong W."/>
            <person name="Sittihan S."/>
            <person name="Ruangsuj P."/>
            <person name="Wanthongcharoen S."/>
            <person name="Thongpramul N."/>
            <person name="Pimmason S."/>
            <person name="Yu B."/>
            <person name="Yasawong M."/>
        </authorList>
    </citation>
    <scope>NUCLEOTIDE SEQUENCE [LARGE SCALE GENOMIC DNA]</scope>
    <source>
        <strain evidence="2 3">IM0101</strain>
    </source>
</reference>
<evidence type="ECO:0000259" key="1">
    <source>
        <dbReference type="SMART" id="SM00849"/>
    </source>
</evidence>
<comment type="caution">
    <text evidence="2">The sequence shown here is derived from an EMBL/GenBank/DDBJ whole genome shotgun (WGS) entry which is preliminary data.</text>
</comment>
<dbReference type="OrthoDB" id="9802248at2"/>
<dbReference type="EMBL" id="RBVX01000031">
    <property type="protein sequence ID" value="RSL30861.1"/>
    <property type="molecule type" value="Genomic_DNA"/>
</dbReference>
<dbReference type="PANTHER" id="PTHR42951">
    <property type="entry name" value="METALLO-BETA-LACTAMASE DOMAIN-CONTAINING"/>
    <property type="match status" value="1"/>
</dbReference>
<dbReference type="CDD" id="cd07721">
    <property type="entry name" value="yflN-like_MBL-fold"/>
    <property type="match status" value="1"/>
</dbReference>
<dbReference type="InterPro" id="IPR001279">
    <property type="entry name" value="Metallo-B-lactamas"/>
</dbReference>
<dbReference type="RefSeq" id="WP_125559854.1">
    <property type="nucleotide sequence ID" value="NZ_RBVX01000031.1"/>
</dbReference>
<dbReference type="InterPro" id="IPR050855">
    <property type="entry name" value="NDM-1-like"/>
</dbReference>
<accession>A0A3R9PHL4</accession>
<proteinExistence type="predicted"/>
<dbReference type="PANTHER" id="PTHR42951:SF17">
    <property type="entry name" value="METALLO-BETA-LACTAMASE DOMAIN-CONTAINING PROTEIN"/>
    <property type="match status" value="1"/>
</dbReference>
<dbReference type="AlphaFoldDB" id="A0A3R9PHL4"/>
<dbReference type="InterPro" id="IPR036866">
    <property type="entry name" value="RibonucZ/Hydroxyglut_hydro"/>
</dbReference>
<dbReference type="SMART" id="SM00849">
    <property type="entry name" value="Lactamase_B"/>
    <property type="match status" value="1"/>
</dbReference>
<organism evidence="2 3">
    <name type="scientific">Salibacterium salarium</name>
    <dbReference type="NCBI Taxonomy" id="284579"/>
    <lineage>
        <taxon>Bacteria</taxon>
        <taxon>Bacillati</taxon>
        <taxon>Bacillota</taxon>
        <taxon>Bacilli</taxon>
        <taxon>Bacillales</taxon>
        <taxon>Bacillaceae</taxon>
    </lineage>
</organism>